<protein>
    <submittedName>
        <fullName evidence="1">Uncharacterized protein</fullName>
    </submittedName>
</protein>
<dbReference type="EMBL" id="BTGU01002354">
    <property type="protein sequence ID" value="GMN36924.1"/>
    <property type="molecule type" value="Genomic_DNA"/>
</dbReference>
<proteinExistence type="predicted"/>
<dbReference type="Proteomes" id="UP001187192">
    <property type="component" value="Unassembled WGS sequence"/>
</dbReference>
<keyword evidence="2" id="KW-1185">Reference proteome</keyword>
<reference evidence="1" key="1">
    <citation type="submission" date="2023-07" db="EMBL/GenBank/DDBJ databases">
        <title>draft genome sequence of fig (Ficus carica).</title>
        <authorList>
            <person name="Takahashi T."/>
            <person name="Nishimura K."/>
        </authorList>
    </citation>
    <scope>NUCLEOTIDE SEQUENCE</scope>
</reference>
<dbReference type="AlphaFoldDB" id="A0AA88DFM7"/>
<sequence length="127" mass="13312">MAAAEGMFKYCFYEGCIAGGDTGIERRPYHRNCSCALHKSRKSSTSATSATAAHCASHGLPRSKSVSFPIRKSWSEGCLAFHAAAAAGSPAQSSPSASSPAVVAGGKSRRLGSFDEEDEDCVVFFKV</sequence>
<name>A0AA88DFM7_FICCA</name>
<comment type="caution">
    <text evidence="1">The sequence shown here is derived from an EMBL/GenBank/DDBJ whole genome shotgun (WGS) entry which is preliminary data.</text>
</comment>
<evidence type="ECO:0000313" key="1">
    <source>
        <dbReference type="EMBL" id="GMN36924.1"/>
    </source>
</evidence>
<gene>
    <name evidence="1" type="ORF">TIFTF001_042536</name>
</gene>
<dbReference type="PANTHER" id="PTHR35121">
    <property type="entry name" value="HOMEODOMAIN PROTEIN 8, PUTATIVE-RELATED"/>
    <property type="match status" value="1"/>
</dbReference>
<dbReference type="PANTHER" id="PTHR35121:SF2">
    <property type="entry name" value="SWIM-TYPE DOMAIN-CONTAINING PROTEIN"/>
    <property type="match status" value="1"/>
</dbReference>
<evidence type="ECO:0000313" key="2">
    <source>
        <dbReference type="Proteomes" id="UP001187192"/>
    </source>
</evidence>
<accession>A0AA88DFM7</accession>
<organism evidence="1 2">
    <name type="scientific">Ficus carica</name>
    <name type="common">Common fig</name>
    <dbReference type="NCBI Taxonomy" id="3494"/>
    <lineage>
        <taxon>Eukaryota</taxon>
        <taxon>Viridiplantae</taxon>
        <taxon>Streptophyta</taxon>
        <taxon>Embryophyta</taxon>
        <taxon>Tracheophyta</taxon>
        <taxon>Spermatophyta</taxon>
        <taxon>Magnoliopsida</taxon>
        <taxon>eudicotyledons</taxon>
        <taxon>Gunneridae</taxon>
        <taxon>Pentapetalae</taxon>
        <taxon>rosids</taxon>
        <taxon>fabids</taxon>
        <taxon>Rosales</taxon>
        <taxon>Moraceae</taxon>
        <taxon>Ficeae</taxon>
        <taxon>Ficus</taxon>
    </lineage>
</organism>